<keyword evidence="2" id="KW-1185">Reference proteome</keyword>
<name>A0ACC2XEY9_9TREE</name>
<gene>
    <name evidence="1" type="ORF">QFC22_001910</name>
</gene>
<organism evidence="1 2">
    <name type="scientific">Naganishia vaughanmartiniae</name>
    <dbReference type="NCBI Taxonomy" id="1424756"/>
    <lineage>
        <taxon>Eukaryota</taxon>
        <taxon>Fungi</taxon>
        <taxon>Dikarya</taxon>
        <taxon>Basidiomycota</taxon>
        <taxon>Agaricomycotina</taxon>
        <taxon>Tremellomycetes</taxon>
        <taxon>Filobasidiales</taxon>
        <taxon>Filobasidiaceae</taxon>
        <taxon>Naganishia</taxon>
    </lineage>
</organism>
<proteinExistence type="predicted"/>
<reference evidence="1" key="1">
    <citation type="submission" date="2023-04" db="EMBL/GenBank/DDBJ databases">
        <title>Draft Genome sequencing of Naganishia species isolated from polar environments using Oxford Nanopore Technology.</title>
        <authorList>
            <person name="Leo P."/>
            <person name="Venkateswaran K."/>
        </authorList>
    </citation>
    <scope>NUCLEOTIDE SEQUENCE</scope>
    <source>
        <strain evidence="1">MNA-CCFEE 5425</strain>
    </source>
</reference>
<protein>
    <submittedName>
        <fullName evidence="1">Uncharacterized protein</fullName>
    </submittedName>
</protein>
<comment type="caution">
    <text evidence="1">The sequence shown here is derived from an EMBL/GenBank/DDBJ whole genome shotgun (WGS) entry which is preliminary data.</text>
</comment>
<accession>A0ACC2XEY9</accession>
<evidence type="ECO:0000313" key="1">
    <source>
        <dbReference type="EMBL" id="KAJ9122482.1"/>
    </source>
</evidence>
<dbReference type="Proteomes" id="UP001243375">
    <property type="component" value="Unassembled WGS sequence"/>
</dbReference>
<evidence type="ECO:0000313" key="2">
    <source>
        <dbReference type="Proteomes" id="UP001243375"/>
    </source>
</evidence>
<dbReference type="EMBL" id="JASBWU010000004">
    <property type="protein sequence ID" value="KAJ9122482.1"/>
    <property type="molecule type" value="Genomic_DNA"/>
</dbReference>
<sequence length="1622" mass="176590">MASTSRIPVLVSASSSMPIIRTTASSTSPSLLSSSRTHHLSIATSSNVMAESDSDDQIWGKIEKLRTRRIYSEASSDFANSPASSSEVSTVGNSPLLGSATSKPLNGKISAVDSLHHESSGPKTNGTTLRESSSGLARSTQPGVTDPRISPARSYHVAIPPIDPLNSTVAESSTPKPRKRTPKPRPVAIHLSAFSLDSSSPRPGLGTSPDWDSEASRSTYGVGGADENTEEHVERGMQALGFEVAVKKDTFAGHLVVSPQSCEQEAVNDRKASTGTAGTASSTGADGGLPKRLRHVLGTESDRELAKVRAKGDASPDEADARMAPRRQAVDIPSVVPSSADMVTSAPISTSARTAAFVNRITNNPPDMPIMLDTDQSESDHSVQRVHVPNPPMTTAERRLQPNLRLSSMPDVPFLLASAVRHPARSPSGLTPSIPAKNPRRQQSSAARTPGSLASTPGLSGRPSPNSFYATPAETPAVGILDRTLLASPSQSERLVSKSSSPEFQRKEARSPRSSQLPISPARRAGNLPRSSPTRPEKSPTTNQARTVRNKGLTTAEIVNAMEYAEDPLQQQQSRSSDISIAAPSRSLPNTPLDHSPATSTVPAGICRLEDTRESFPNPASNIRSYMPKSGSSKNVTSHATKPLPRSPSETSAEPSNSEQTAKYRPLTIDVIHPASNSDQLGLPFAFRSGISHSPSSPGLGGLLATTPTRMSKRAHLIQEIWETERMYANDLALVRDAFLYRLRPTSQHSTSSAGATKTGGLSPDSRRSAFTFETAGTNATSFDSAVRTRDEDDEKAGFASSAIPLQRSPVGLRLSSSTSLNRSSRSIANEKGKDSRKAIDIMAEADVKAIFLNLEQLAAFSDDLAMSFENAIGDGTGREPIITENAAAEEIIVDGLGAVFQNAIPQIRSLYTFYCSRQAQANTRLSEIMSDPAQAAPLRECWETIQPFTHSWDLASMLIKPVQRIMKYPMLFNELLAVSTPAHPDYFHLKQAASSASAVADEINEVKRRKDLVGQAISNGNGKNSMTISPTITTNTINKENKLSFKLAKRFGKNKEKDREKTSPVVGTFSHLNISPLVDAELTSLIKQLESKDICIVRIGEEIANFPEVMRQYWVSQLSVAAAWHETYTLDPSDMIDRRMQVYRNMVELILKYPYVNLNKDVKYKVMPVMDILLNINRNPKAVIARMASKKVAFVKVLGARHRNDLKNIDKETMQNAEDYVSLHAQLHEELPAFLEGVCKLMNIVLGAFAIAQKDYYNGMQAHVRKFFFTVKLPVWGSEVERHDRRAKRPETGPDSVPGGESITRMWQDAWKPEQETLESLKLITGSHIRPLGNRAKSHEQMDRLFEPFSRIPSQRATTPQTGSFARKMSQTLLRPQLSREPSVVRESSKASRTRSSSLLGPATNDDSPQASGSGASSPYHYRPLMKHSRAQSTSSVHLSASAASSSRAPSVRILPSPSPHHRLDSDPASSRDSRLTVVRSEPDRNCPVSYLPPLIRTESIRLPGIQQDSVPPPPQYKSRDGKINASIPAVTSWLNARPLYQCISVAEFRVFERIEYSGLPFLTLAEGDIIDILYEVGRVDDFADLPIDVGVADDGLLVARDARKRIGLILCSFLEPLTRT</sequence>